<feature type="region of interest" description="Disordered" evidence="1">
    <location>
        <begin position="66"/>
        <end position="86"/>
    </location>
</feature>
<dbReference type="SUPFAM" id="SSF82199">
    <property type="entry name" value="SET domain"/>
    <property type="match status" value="1"/>
</dbReference>
<dbReference type="AlphaFoldDB" id="A0AAD9DDK4"/>
<gene>
    <name evidence="3" type="ORF">QTG54_007321</name>
</gene>
<dbReference type="InterPro" id="IPR051760">
    <property type="entry name" value="KMT5A"/>
</dbReference>
<evidence type="ECO:0000256" key="1">
    <source>
        <dbReference type="SAM" id="MobiDB-lite"/>
    </source>
</evidence>
<dbReference type="GO" id="GO:0006357">
    <property type="term" value="P:regulation of transcription by RNA polymerase II"/>
    <property type="evidence" value="ECO:0007669"/>
    <property type="project" value="TreeGrafter"/>
</dbReference>
<dbReference type="GO" id="GO:0005634">
    <property type="term" value="C:nucleus"/>
    <property type="evidence" value="ECO:0007669"/>
    <property type="project" value="TreeGrafter"/>
</dbReference>
<dbReference type="Pfam" id="PF00856">
    <property type="entry name" value="SET"/>
    <property type="match status" value="1"/>
</dbReference>
<dbReference type="GO" id="GO:0005700">
    <property type="term" value="C:polytene chromosome"/>
    <property type="evidence" value="ECO:0007669"/>
    <property type="project" value="TreeGrafter"/>
</dbReference>
<reference evidence="3" key="1">
    <citation type="submission" date="2023-06" db="EMBL/GenBank/DDBJ databases">
        <title>Survivors Of The Sea: Transcriptome response of Skeletonema marinoi to long-term dormancy.</title>
        <authorList>
            <person name="Pinder M.I.M."/>
            <person name="Kourtchenko O."/>
            <person name="Robertson E.K."/>
            <person name="Larsson T."/>
            <person name="Maumus F."/>
            <person name="Osuna-Cruz C.M."/>
            <person name="Vancaester E."/>
            <person name="Stenow R."/>
            <person name="Vandepoele K."/>
            <person name="Ploug H."/>
            <person name="Bruchert V."/>
            <person name="Godhe A."/>
            <person name="Topel M."/>
        </authorList>
    </citation>
    <scope>NUCLEOTIDE SEQUENCE</scope>
    <source>
        <strain evidence="3">R05AC</strain>
    </source>
</reference>
<comment type="caution">
    <text evidence="3">The sequence shown here is derived from an EMBL/GenBank/DDBJ whole genome shotgun (WGS) entry which is preliminary data.</text>
</comment>
<dbReference type="GO" id="GO:0042799">
    <property type="term" value="F:histone H4K20 methyltransferase activity"/>
    <property type="evidence" value="ECO:0007669"/>
    <property type="project" value="TreeGrafter"/>
</dbReference>
<keyword evidence="4" id="KW-1185">Reference proteome</keyword>
<evidence type="ECO:0000313" key="4">
    <source>
        <dbReference type="Proteomes" id="UP001224775"/>
    </source>
</evidence>
<dbReference type="SMART" id="SM00317">
    <property type="entry name" value="SET"/>
    <property type="match status" value="1"/>
</dbReference>
<name>A0AAD9DDK4_9STRA</name>
<accession>A0AAD9DDK4</accession>
<evidence type="ECO:0000313" key="3">
    <source>
        <dbReference type="EMBL" id="KAK1741748.1"/>
    </source>
</evidence>
<dbReference type="InterPro" id="IPR001214">
    <property type="entry name" value="SET_dom"/>
</dbReference>
<sequence>MSTDDISVDSDVAFAFVDFANVDFGGGEDKFKYNNTKNTNIASEQDDEHVDVLIVAKKADTLRKASRLKQQTFPGGQEPEEEHDHDPELFQSQCKRVENLVKWHELGIRPSLADTNNHAAHAGKDDDLFRASTDDLRKLLLRTMEAQDEVNRNLPPHPNTDHERHLRVATSTIEGAGNGLFTTAFIPKGTAVCHYTGYRHHYQSQKRLQNRAYVLKLQNGWPKHDFVDALPCKSVLARFINDPRIEERCNVKYEHIKEPGIWHCPAIAQRDIEAGEELFVSYGPRYWEESNMIGG</sequence>
<dbReference type="PROSITE" id="PS50280">
    <property type="entry name" value="SET"/>
    <property type="match status" value="1"/>
</dbReference>
<protein>
    <recommendedName>
        <fullName evidence="2">SET domain-containing protein</fullName>
    </recommendedName>
</protein>
<dbReference type="Gene3D" id="2.170.270.10">
    <property type="entry name" value="SET domain"/>
    <property type="match status" value="1"/>
</dbReference>
<feature type="domain" description="SET" evidence="2">
    <location>
        <begin position="164"/>
        <end position="283"/>
    </location>
</feature>
<dbReference type="InterPro" id="IPR046341">
    <property type="entry name" value="SET_dom_sf"/>
</dbReference>
<evidence type="ECO:0000259" key="2">
    <source>
        <dbReference type="PROSITE" id="PS50280"/>
    </source>
</evidence>
<organism evidence="3 4">
    <name type="scientific">Skeletonema marinoi</name>
    <dbReference type="NCBI Taxonomy" id="267567"/>
    <lineage>
        <taxon>Eukaryota</taxon>
        <taxon>Sar</taxon>
        <taxon>Stramenopiles</taxon>
        <taxon>Ochrophyta</taxon>
        <taxon>Bacillariophyta</taxon>
        <taxon>Coscinodiscophyceae</taxon>
        <taxon>Thalassiosirophycidae</taxon>
        <taxon>Thalassiosirales</taxon>
        <taxon>Skeletonemataceae</taxon>
        <taxon>Skeletonema</taxon>
        <taxon>Skeletonema marinoi-dohrnii complex</taxon>
    </lineage>
</organism>
<dbReference type="Proteomes" id="UP001224775">
    <property type="component" value="Unassembled WGS sequence"/>
</dbReference>
<dbReference type="EMBL" id="JATAAI010000012">
    <property type="protein sequence ID" value="KAK1741748.1"/>
    <property type="molecule type" value="Genomic_DNA"/>
</dbReference>
<dbReference type="PANTHER" id="PTHR46167:SF1">
    <property type="entry name" value="N-LYSINE METHYLTRANSFERASE KMT5A"/>
    <property type="match status" value="1"/>
</dbReference>
<dbReference type="PANTHER" id="PTHR46167">
    <property type="entry name" value="N-LYSINE METHYLTRANSFERASE KMT5A"/>
    <property type="match status" value="1"/>
</dbReference>
<proteinExistence type="predicted"/>